<dbReference type="AlphaFoldDB" id="A0A975AJB5"/>
<evidence type="ECO:0000313" key="2">
    <source>
        <dbReference type="EMBL" id="QSX09564.1"/>
    </source>
</evidence>
<feature type="compositionally biased region" description="Low complexity" evidence="1">
    <location>
        <begin position="27"/>
        <end position="39"/>
    </location>
</feature>
<name>A0A975AJB5_9FIRM</name>
<dbReference type="RefSeq" id="WP_207300895.1">
    <property type="nucleotide sequence ID" value="NZ_CP071444.1"/>
</dbReference>
<organism evidence="2 3">
    <name type="scientific">Alkalibacter rhizosphaerae</name>
    <dbReference type="NCBI Taxonomy" id="2815577"/>
    <lineage>
        <taxon>Bacteria</taxon>
        <taxon>Bacillati</taxon>
        <taxon>Bacillota</taxon>
        <taxon>Clostridia</taxon>
        <taxon>Eubacteriales</taxon>
        <taxon>Eubacteriaceae</taxon>
        <taxon>Alkalibacter</taxon>
    </lineage>
</organism>
<keyword evidence="3" id="KW-1185">Reference proteome</keyword>
<gene>
    <name evidence="2" type="ORF">J0B03_05755</name>
</gene>
<accession>A0A975AJB5</accession>
<sequence length="47" mass="4948">MAKSNRKQTSKNVASKASSLLRDGRTSAKTKSVAASALSQTKPAKKK</sequence>
<dbReference type="EMBL" id="CP071444">
    <property type="protein sequence ID" value="QSX09564.1"/>
    <property type="molecule type" value="Genomic_DNA"/>
</dbReference>
<proteinExistence type="predicted"/>
<dbReference type="Proteomes" id="UP000663499">
    <property type="component" value="Chromosome"/>
</dbReference>
<evidence type="ECO:0000313" key="3">
    <source>
        <dbReference type="Proteomes" id="UP000663499"/>
    </source>
</evidence>
<feature type="region of interest" description="Disordered" evidence="1">
    <location>
        <begin position="1"/>
        <end position="47"/>
    </location>
</feature>
<evidence type="ECO:0000256" key="1">
    <source>
        <dbReference type="SAM" id="MobiDB-lite"/>
    </source>
</evidence>
<protein>
    <submittedName>
        <fullName evidence="2">Uncharacterized protein</fullName>
    </submittedName>
</protein>
<reference evidence="2" key="1">
    <citation type="submission" date="2021-03" db="EMBL/GenBank/DDBJ databases">
        <title>Alkalibacter marinus sp. nov., isolated from tidal flat sediment.</title>
        <authorList>
            <person name="Namirimu T."/>
            <person name="Yang J.-A."/>
            <person name="Yang S.-H."/>
            <person name="Kim Y.-J."/>
            <person name="Kwon K.K."/>
        </authorList>
    </citation>
    <scope>NUCLEOTIDE SEQUENCE</scope>
    <source>
        <strain evidence="2">ES005</strain>
    </source>
</reference>
<dbReference type="KEGG" id="alka:J0B03_05755"/>